<evidence type="ECO:0008006" key="7">
    <source>
        <dbReference type="Google" id="ProtNLM"/>
    </source>
</evidence>
<dbReference type="PANTHER" id="PTHR46020">
    <property type="entry name" value="OSJNBB0059K02.9 PROTEIN"/>
    <property type="match status" value="1"/>
</dbReference>
<organism evidence="5 6">
    <name type="scientific">Ceratopteris richardii</name>
    <name type="common">Triangle waterfern</name>
    <dbReference type="NCBI Taxonomy" id="49495"/>
    <lineage>
        <taxon>Eukaryota</taxon>
        <taxon>Viridiplantae</taxon>
        <taxon>Streptophyta</taxon>
        <taxon>Embryophyta</taxon>
        <taxon>Tracheophyta</taxon>
        <taxon>Polypodiopsida</taxon>
        <taxon>Polypodiidae</taxon>
        <taxon>Polypodiales</taxon>
        <taxon>Pteridineae</taxon>
        <taxon>Pteridaceae</taxon>
        <taxon>Parkerioideae</taxon>
        <taxon>Ceratopteris</taxon>
    </lineage>
</organism>
<feature type="chain" id="PRO_5035717510" description="GDSL esterase/lipase" evidence="4">
    <location>
        <begin position="25"/>
        <end position="407"/>
    </location>
</feature>
<dbReference type="GO" id="GO:0016788">
    <property type="term" value="F:hydrolase activity, acting on ester bonds"/>
    <property type="evidence" value="ECO:0007669"/>
    <property type="project" value="InterPro"/>
</dbReference>
<dbReference type="PANTHER" id="PTHR46020:SF4">
    <property type="entry name" value="OS04G0650200 PROTEIN"/>
    <property type="match status" value="1"/>
</dbReference>
<comment type="caution">
    <text evidence="5">The sequence shown here is derived from an EMBL/GenBank/DDBJ whole genome shotgun (WGS) entry which is preliminary data.</text>
</comment>
<evidence type="ECO:0000256" key="1">
    <source>
        <dbReference type="ARBA" id="ARBA00008668"/>
    </source>
</evidence>
<gene>
    <name evidence="5" type="ORF">KP509_14G049200</name>
</gene>
<protein>
    <recommendedName>
        <fullName evidence="7">GDSL esterase/lipase</fullName>
    </recommendedName>
</protein>
<proteinExistence type="inferred from homology"/>
<evidence type="ECO:0000256" key="4">
    <source>
        <dbReference type="SAM" id="SignalP"/>
    </source>
</evidence>
<evidence type="ECO:0000256" key="2">
    <source>
        <dbReference type="ARBA" id="ARBA00022801"/>
    </source>
</evidence>
<feature type="signal peptide" evidence="4">
    <location>
        <begin position="1"/>
        <end position="24"/>
    </location>
</feature>
<keyword evidence="4" id="KW-0732">Signal</keyword>
<sequence length="407" mass="45268">MECSTTGKAMLLFSLLAALSTVNCSFRGLGTLTRAELRNKKRREPVYVFGDSYADTGNHDPNSANASINKPWRVPYGNTWPGKPLGRYSDGRLLTDFYVSFLHEKLPELYRLLNIDTYIAQRSRGDKSKTAGLRERGKGISFAFGGSGVFDTLNTLVYNVSTQIDQLHSIMELGIVTPDDIASSSVLFVLSGNDYEAYTTLHPDLDGIQQFIVQVVNQIAIDLEELASIGFKKFTVTTVPPLGCLPYISHVNNYSSCVDTVNQLCEVHNTLLKARISDLGSLYPNTSFTLLDLYSSILAVVEEGSFTLTPCCEGSCGEVDVDDNPQYTLCSDATKTLYWDSHHPTNAAWEAITNILFSSVSRFIHSLDAKHWHTFKCIFSYVSGTYLVRLFYSKEDSLILDLHALVY</sequence>
<reference evidence="5" key="1">
    <citation type="submission" date="2021-08" db="EMBL/GenBank/DDBJ databases">
        <title>WGS assembly of Ceratopteris richardii.</title>
        <authorList>
            <person name="Marchant D.B."/>
            <person name="Chen G."/>
            <person name="Jenkins J."/>
            <person name="Shu S."/>
            <person name="Leebens-Mack J."/>
            <person name="Grimwood J."/>
            <person name="Schmutz J."/>
            <person name="Soltis P."/>
            <person name="Soltis D."/>
            <person name="Chen Z.-H."/>
        </authorList>
    </citation>
    <scope>NUCLEOTIDE SEQUENCE</scope>
    <source>
        <strain evidence="5">Whitten #5841</strain>
        <tissue evidence="5">Leaf</tissue>
    </source>
</reference>
<evidence type="ECO:0000313" key="5">
    <source>
        <dbReference type="EMBL" id="KAH7415510.1"/>
    </source>
</evidence>
<name>A0A8T2T7Q2_CERRI</name>
<dbReference type="Pfam" id="PF00657">
    <property type="entry name" value="Lipase_GDSL"/>
    <property type="match status" value="1"/>
</dbReference>
<dbReference type="SUPFAM" id="SSF52266">
    <property type="entry name" value="SGNH hydrolase"/>
    <property type="match status" value="1"/>
</dbReference>
<dbReference type="EMBL" id="CM035419">
    <property type="protein sequence ID" value="KAH7415510.1"/>
    <property type="molecule type" value="Genomic_DNA"/>
</dbReference>
<dbReference type="OMA" id="FAVIDFY"/>
<keyword evidence="3" id="KW-0443">Lipid metabolism</keyword>
<dbReference type="OrthoDB" id="1600564at2759"/>
<dbReference type="InterPro" id="IPR036514">
    <property type="entry name" value="SGNH_hydro_sf"/>
</dbReference>
<dbReference type="InterPro" id="IPR001087">
    <property type="entry name" value="GDSL"/>
</dbReference>
<keyword evidence="6" id="KW-1185">Reference proteome</keyword>
<evidence type="ECO:0000256" key="3">
    <source>
        <dbReference type="ARBA" id="ARBA00023098"/>
    </source>
</evidence>
<comment type="similarity">
    <text evidence="1">Belongs to the 'GDSL' lipolytic enzyme family.</text>
</comment>
<accession>A0A8T2T7Q2</accession>
<evidence type="ECO:0000313" key="6">
    <source>
        <dbReference type="Proteomes" id="UP000825935"/>
    </source>
</evidence>
<dbReference type="GO" id="GO:0006629">
    <property type="term" value="P:lipid metabolic process"/>
    <property type="evidence" value="ECO:0007669"/>
    <property type="project" value="UniProtKB-KW"/>
</dbReference>
<dbReference type="AlphaFoldDB" id="A0A8T2T7Q2"/>
<dbReference type="Gene3D" id="3.40.50.1110">
    <property type="entry name" value="SGNH hydrolase"/>
    <property type="match status" value="1"/>
</dbReference>
<keyword evidence="2" id="KW-0378">Hydrolase</keyword>
<dbReference type="Proteomes" id="UP000825935">
    <property type="component" value="Chromosome 14"/>
</dbReference>